<sequence>MSGRPGVSRRTRVGWLPGSDRLHGTCHCGARAEADDPVRLWEWLSAHPAHASVTEPVETPAEPPAHLVTDPALIRRRPTVPA</sequence>
<keyword evidence="2" id="KW-1185">Reference proteome</keyword>
<organism evidence="1 2">
    <name type="scientific">Virgisporangium ochraceum</name>
    <dbReference type="NCBI Taxonomy" id="65505"/>
    <lineage>
        <taxon>Bacteria</taxon>
        <taxon>Bacillati</taxon>
        <taxon>Actinomycetota</taxon>
        <taxon>Actinomycetes</taxon>
        <taxon>Micromonosporales</taxon>
        <taxon>Micromonosporaceae</taxon>
        <taxon>Virgisporangium</taxon>
    </lineage>
</organism>
<dbReference type="AlphaFoldDB" id="A0A8J4EGK3"/>
<reference evidence="1" key="1">
    <citation type="submission" date="2021-01" db="EMBL/GenBank/DDBJ databases">
        <title>Whole genome shotgun sequence of Virgisporangium ochraceum NBRC 16418.</title>
        <authorList>
            <person name="Komaki H."/>
            <person name="Tamura T."/>
        </authorList>
    </citation>
    <scope>NUCLEOTIDE SEQUENCE</scope>
    <source>
        <strain evidence="1">NBRC 16418</strain>
    </source>
</reference>
<proteinExistence type="predicted"/>
<evidence type="ECO:0000313" key="2">
    <source>
        <dbReference type="Proteomes" id="UP000635606"/>
    </source>
</evidence>
<gene>
    <name evidence="1" type="ORF">Voc01_087000</name>
</gene>
<dbReference type="Proteomes" id="UP000635606">
    <property type="component" value="Unassembled WGS sequence"/>
</dbReference>
<dbReference type="EMBL" id="BOPH01000125">
    <property type="protein sequence ID" value="GIJ73783.1"/>
    <property type="molecule type" value="Genomic_DNA"/>
</dbReference>
<comment type="caution">
    <text evidence="1">The sequence shown here is derived from an EMBL/GenBank/DDBJ whole genome shotgun (WGS) entry which is preliminary data.</text>
</comment>
<accession>A0A8J4EGK3</accession>
<protein>
    <submittedName>
        <fullName evidence="1">Uncharacterized protein</fullName>
    </submittedName>
</protein>
<evidence type="ECO:0000313" key="1">
    <source>
        <dbReference type="EMBL" id="GIJ73783.1"/>
    </source>
</evidence>
<name>A0A8J4EGK3_9ACTN</name>